<reference evidence="2 3" key="1">
    <citation type="submission" date="2018-09" db="EMBL/GenBank/DDBJ databases">
        <title>Complete genome sequence of Euzebya sp. DY32-46 isolated from seawater of Pacific Ocean.</title>
        <authorList>
            <person name="Xu L."/>
            <person name="Wu Y.-H."/>
            <person name="Xu X.-W."/>
        </authorList>
    </citation>
    <scope>NUCLEOTIDE SEQUENCE [LARGE SCALE GENOMIC DNA]</scope>
    <source>
        <strain evidence="2 3">DY32-46</strain>
    </source>
</reference>
<protein>
    <submittedName>
        <fullName evidence="2">Uncharacterized protein</fullName>
    </submittedName>
</protein>
<name>A0A346XZN9_9ACTN</name>
<dbReference type="AlphaFoldDB" id="A0A346XZN9"/>
<dbReference type="KEGG" id="euz:DVS28_a3007"/>
<evidence type="ECO:0000313" key="2">
    <source>
        <dbReference type="EMBL" id="AXV07686.1"/>
    </source>
</evidence>
<dbReference type="Proteomes" id="UP000264006">
    <property type="component" value="Chromosome"/>
</dbReference>
<evidence type="ECO:0000313" key="3">
    <source>
        <dbReference type="Proteomes" id="UP000264006"/>
    </source>
</evidence>
<keyword evidence="3" id="KW-1185">Reference proteome</keyword>
<accession>A0A346XZN9</accession>
<feature type="region of interest" description="Disordered" evidence="1">
    <location>
        <begin position="1"/>
        <end position="49"/>
    </location>
</feature>
<gene>
    <name evidence="2" type="ORF">DVS28_a3007</name>
</gene>
<sequence length="49" mass="5144">MSVPIPRQDTTPTTCETPVAVRGGGAYGRPVTNHAHVQTTTPERSGVLV</sequence>
<proteinExistence type="predicted"/>
<dbReference type="EMBL" id="CP031165">
    <property type="protein sequence ID" value="AXV07686.1"/>
    <property type="molecule type" value="Genomic_DNA"/>
</dbReference>
<organism evidence="2 3">
    <name type="scientific">Euzebya pacifica</name>
    <dbReference type="NCBI Taxonomy" id="1608957"/>
    <lineage>
        <taxon>Bacteria</taxon>
        <taxon>Bacillati</taxon>
        <taxon>Actinomycetota</taxon>
        <taxon>Nitriliruptoria</taxon>
        <taxon>Euzebyales</taxon>
    </lineage>
</organism>
<evidence type="ECO:0000256" key="1">
    <source>
        <dbReference type="SAM" id="MobiDB-lite"/>
    </source>
</evidence>